<keyword evidence="1" id="KW-0472">Membrane</keyword>
<accession>A0A841KDF5</accession>
<dbReference type="PANTHER" id="PTHR37947">
    <property type="entry name" value="BLL2462 PROTEIN"/>
    <property type="match status" value="1"/>
</dbReference>
<protein>
    <recommendedName>
        <fullName evidence="4">Glutamine amidotransferase domain-containing protein</fullName>
    </recommendedName>
</protein>
<dbReference type="PANTHER" id="PTHR37947:SF1">
    <property type="entry name" value="BLL2462 PROTEIN"/>
    <property type="match status" value="1"/>
</dbReference>
<keyword evidence="1" id="KW-0812">Transmembrane</keyword>
<evidence type="ECO:0008006" key="4">
    <source>
        <dbReference type="Google" id="ProtNLM"/>
    </source>
</evidence>
<feature type="transmembrane region" description="Helical" evidence="1">
    <location>
        <begin position="12"/>
        <end position="31"/>
    </location>
</feature>
<dbReference type="EMBL" id="JACHEH010000003">
    <property type="protein sequence ID" value="MBB6167986.1"/>
    <property type="molecule type" value="Genomic_DNA"/>
</dbReference>
<keyword evidence="1" id="KW-1133">Transmembrane helix</keyword>
<dbReference type="InterPro" id="IPR029062">
    <property type="entry name" value="Class_I_gatase-like"/>
</dbReference>
<evidence type="ECO:0000313" key="3">
    <source>
        <dbReference type="Proteomes" id="UP000588017"/>
    </source>
</evidence>
<reference evidence="2 3" key="1">
    <citation type="submission" date="2020-08" db="EMBL/GenBank/DDBJ databases">
        <title>Genomic Encyclopedia of Type Strains, Phase IV (KMG-IV): sequencing the most valuable type-strain genomes for metagenomic binning, comparative biology and taxonomic classification.</title>
        <authorList>
            <person name="Goeker M."/>
        </authorList>
    </citation>
    <scope>NUCLEOTIDE SEQUENCE [LARGE SCALE GENOMIC DNA]</scope>
    <source>
        <strain evidence="2 3">DSM 101465</strain>
    </source>
</reference>
<keyword evidence="3" id="KW-1185">Reference proteome</keyword>
<organism evidence="2 3">
    <name type="scientific">Chelatococcus composti</name>
    <dbReference type="NCBI Taxonomy" id="1743235"/>
    <lineage>
        <taxon>Bacteria</taxon>
        <taxon>Pseudomonadati</taxon>
        <taxon>Pseudomonadota</taxon>
        <taxon>Alphaproteobacteria</taxon>
        <taxon>Hyphomicrobiales</taxon>
        <taxon>Chelatococcaceae</taxon>
        <taxon>Chelatococcus</taxon>
    </lineage>
</organism>
<dbReference type="Proteomes" id="UP000588017">
    <property type="component" value="Unassembled WGS sequence"/>
</dbReference>
<dbReference type="Gene3D" id="3.40.50.880">
    <property type="match status" value="1"/>
</dbReference>
<evidence type="ECO:0000256" key="1">
    <source>
        <dbReference type="SAM" id="Phobius"/>
    </source>
</evidence>
<gene>
    <name evidence="2" type="ORF">HNQ73_001609</name>
</gene>
<sequence length="700" mass="74546">MLSLSFTPLVPPLMLAAVGALAVAAGLAAVLTRGLAGLVRTLALACLVGALANPSLVREEREPVKDIVAVVVDRSTSQTLGPRAAQTTAAVEELQTRLGAMEREIEARFATVTDNAGGGDGTRLFSALADLLADVPSERIAGAILVTDGVVHDIPASTALLGFNAPLHALVTGREDERDRRIALLEAPRFGLVGKDQTIRLMVDERGGTGTATLTVRRDGQLLRTLSVATGRPFALPITIDHGGPNVVELEVDGLDGELTSANNRAVLTIEGIREKLRVLLISGEPHAGERTWRNLLKSDANVDLVHFTILRPPEKQDGTPINELSLIAFPTRELFQQKISEFDLIIFDRYANQSILPNVYYDNIARYVREGGALLVAAGPEFATAGSIARTALGPVLPAAPDGRVLEMPYKAAVTDTGNRHPVTRALPGSETSPPSWGEWLRLVGAHVDAGSVLMSGAEDRPLLVLLREGEGRVGMLLSDHAWLWARGYRNGGPHLDLLRRLAHWLMKEPALEEEALRASARGGEIVIERQTMADAPEPVVVTSPDGSTREVTLTPGAPGLFNAVMSADQLGLYRLTSGGLTAFVNVGPENPRELTDVFSDTERLRPLAEATRGSVRRIASGPADAVDLPRLNLVSSGSRFAGGDWIGLRASGSAVVRGVSVVPLGYGFLGLALLLGIVLAVWLVEGRRRGLNEPDATR</sequence>
<proteinExistence type="predicted"/>
<dbReference type="SUPFAM" id="SSF52317">
    <property type="entry name" value="Class I glutamine amidotransferase-like"/>
    <property type="match status" value="1"/>
</dbReference>
<dbReference type="AlphaFoldDB" id="A0A841KDF5"/>
<feature type="transmembrane region" description="Helical" evidence="1">
    <location>
        <begin position="666"/>
        <end position="686"/>
    </location>
</feature>
<name>A0A841KDF5_9HYPH</name>
<evidence type="ECO:0000313" key="2">
    <source>
        <dbReference type="EMBL" id="MBB6167986.1"/>
    </source>
</evidence>
<dbReference type="RefSeq" id="WP_183333995.1">
    <property type="nucleotide sequence ID" value="NZ_BMHX01000003.1"/>
</dbReference>
<comment type="caution">
    <text evidence="2">The sequence shown here is derived from an EMBL/GenBank/DDBJ whole genome shotgun (WGS) entry which is preliminary data.</text>
</comment>